<dbReference type="InterPro" id="IPR007712">
    <property type="entry name" value="RelE/ParE_toxin"/>
</dbReference>
<protein>
    <submittedName>
        <fullName evidence="2">Plasmid stabilization system protein ParE</fullName>
    </submittedName>
</protein>
<dbReference type="Pfam" id="PF05016">
    <property type="entry name" value="ParE_toxin"/>
    <property type="match status" value="1"/>
</dbReference>
<dbReference type="Proteomes" id="UP000553034">
    <property type="component" value="Unassembled WGS sequence"/>
</dbReference>
<dbReference type="RefSeq" id="WP_183475782.1">
    <property type="nucleotide sequence ID" value="NZ_JACIFO010000001.1"/>
</dbReference>
<dbReference type="Gene3D" id="3.30.2310.20">
    <property type="entry name" value="RelE-like"/>
    <property type="match status" value="1"/>
</dbReference>
<dbReference type="InterPro" id="IPR035093">
    <property type="entry name" value="RelE/ParE_toxin_dom_sf"/>
</dbReference>
<evidence type="ECO:0000313" key="2">
    <source>
        <dbReference type="EMBL" id="MBB4118121.1"/>
    </source>
</evidence>
<accession>A0A840EM07</accession>
<evidence type="ECO:0000256" key="1">
    <source>
        <dbReference type="ARBA" id="ARBA00022649"/>
    </source>
</evidence>
<gene>
    <name evidence="2" type="ORF">GGR32_000393</name>
</gene>
<evidence type="ECO:0000313" key="3">
    <source>
        <dbReference type="Proteomes" id="UP000553034"/>
    </source>
</evidence>
<proteinExistence type="predicted"/>
<reference evidence="2 3" key="1">
    <citation type="submission" date="2020-08" db="EMBL/GenBank/DDBJ databases">
        <title>Genomic Encyclopedia of Type Strains, Phase IV (KMG-IV): sequencing the most valuable type-strain genomes for metagenomic binning, comparative biology and taxonomic classification.</title>
        <authorList>
            <person name="Goeker M."/>
        </authorList>
    </citation>
    <scope>NUCLEOTIDE SEQUENCE [LARGE SCALE GENOMIC DNA]</scope>
    <source>
        <strain evidence="2 3">DSM 29568</strain>
    </source>
</reference>
<dbReference type="EMBL" id="JACIFO010000001">
    <property type="protein sequence ID" value="MBB4118121.1"/>
    <property type="molecule type" value="Genomic_DNA"/>
</dbReference>
<organism evidence="2 3">
    <name type="scientific">Mesonia hippocampi</name>
    <dbReference type="NCBI Taxonomy" id="1628250"/>
    <lineage>
        <taxon>Bacteria</taxon>
        <taxon>Pseudomonadati</taxon>
        <taxon>Bacteroidota</taxon>
        <taxon>Flavobacteriia</taxon>
        <taxon>Flavobacteriales</taxon>
        <taxon>Flavobacteriaceae</taxon>
        <taxon>Mesonia</taxon>
    </lineage>
</organism>
<dbReference type="AlphaFoldDB" id="A0A840EM07"/>
<keyword evidence="3" id="KW-1185">Reference proteome</keyword>
<comment type="caution">
    <text evidence="2">The sequence shown here is derived from an EMBL/GenBank/DDBJ whole genome shotgun (WGS) entry which is preliminary data.</text>
</comment>
<name>A0A840EM07_9FLAO</name>
<keyword evidence="1" id="KW-1277">Toxin-antitoxin system</keyword>
<sequence length="105" mass="12671">MELEVYWLELAENKLEDIYSYYLIKVSKKVAENLVNGIVDSTIGIEKQPEIGQVETSLEHRKQEFRYLVFKNYKIVYWINYDFRRIEIANVFDTRQDPDKIDETE</sequence>